<dbReference type="EMBL" id="BGPR01007606">
    <property type="protein sequence ID" value="GBN28141.1"/>
    <property type="molecule type" value="Genomic_DNA"/>
</dbReference>
<dbReference type="Proteomes" id="UP000499080">
    <property type="component" value="Unassembled WGS sequence"/>
</dbReference>
<proteinExistence type="predicted"/>
<feature type="compositionally biased region" description="Basic residues" evidence="1">
    <location>
        <begin position="70"/>
        <end position="87"/>
    </location>
</feature>
<evidence type="ECO:0000313" key="3">
    <source>
        <dbReference type="Proteomes" id="UP000499080"/>
    </source>
</evidence>
<dbReference type="AlphaFoldDB" id="A0A4Y2MLU4"/>
<keyword evidence="3" id="KW-1185">Reference proteome</keyword>
<evidence type="ECO:0000313" key="2">
    <source>
        <dbReference type="EMBL" id="GBN28141.1"/>
    </source>
</evidence>
<comment type="caution">
    <text evidence="2">The sequence shown here is derived from an EMBL/GenBank/DDBJ whole genome shotgun (WGS) entry which is preliminary data.</text>
</comment>
<evidence type="ECO:0000256" key="1">
    <source>
        <dbReference type="SAM" id="MobiDB-lite"/>
    </source>
</evidence>
<gene>
    <name evidence="2" type="ORF">AVEN_218057_1</name>
</gene>
<reference evidence="2 3" key="1">
    <citation type="journal article" date="2019" name="Sci. Rep.">
        <title>Orb-weaving spider Araneus ventricosus genome elucidates the spidroin gene catalogue.</title>
        <authorList>
            <person name="Kono N."/>
            <person name="Nakamura H."/>
            <person name="Ohtoshi R."/>
            <person name="Moran D.A.P."/>
            <person name="Shinohara A."/>
            <person name="Yoshida Y."/>
            <person name="Fujiwara M."/>
            <person name="Mori M."/>
            <person name="Tomita M."/>
            <person name="Arakawa K."/>
        </authorList>
    </citation>
    <scope>NUCLEOTIDE SEQUENCE [LARGE SCALE GENOMIC DNA]</scope>
</reference>
<protein>
    <submittedName>
        <fullName evidence="2">Uncharacterized protein</fullName>
    </submittedName>
</protein>
<feature type="region of interest" description="Disordered" evidence="1">
    <location>
        <begin position="67"/>
        <end position="87"/>
    </location>
</feature>
<sequence>MKLFTFKSTMNFTHLPNPHETLTVTTQSHKKVCTVPSQSRRKVCRALSKSTKSVPCPLKVDEKCAVSSQSRRKVRKSMTRHRQLQLN</sequence>
<accession>A0A4Y2MLU4</accession>
<organism evidence="2 3">
    <name type="scientific">Araneus ventricosus</name>
    <name type="common">Orbweaver spider</name>
    <name type="synonym">Epeira ventricosa</name>
    <dbReference type="NCBI Taxonomy" id="182803"/>
    <lineage>
        <taxon>Eukaryota</taxon>
        <taxon>Metazoa</taxon>
        <taxon>Ecdysozoa</taxon>
        <taxon>Arthropoda</taxon>
        <taxon>Chelicerata</taxon>
        <taxon>Arachnida</taxon>
        <taxon>Araneae</taxon>
        <taxon>Araneomorphae</taxon>
        <taxon>Entelegynae</taxon>
        <taxon>Araneoidea</taxon>
        <taxon>Araneidae</taxon>
        <taxon>Araneus</taxon>
    </lineage>
</organism>
<name>A0A4Y2MLU4_ARAVE</name>